<sequence>MSQEQQKPVILFVHGAWHQPKHYSLLIACIESQGFTVVAPTLASAGYDDSVDGKGLDDDVRAIQDEIVPHIDSGRKIIAVGHSYGAVPLQVAINGQTQAERQQKGQKGGFVSVIFIAPTPVLQKDISMYDSVGGQYTSAWFHDVSDTRLPLKNEKLMGAFFSDVDKSVAEKIIPTLCHQSKGPFEVIVPCTPADLNIPKILVLCKDDLIFTKDILTFVADKWGATVLEIESGHSPHLSETHSQWIANLVATEADKIFNFLARQSLCDGRGLAVRQAFKGSYHPNPMPGRWDINPHLSGDEEIEVYLYNVKCVEAEALPCIKCGINVCEECRCYPRAAPPTARPNRRPHLRGNFELDNIMCLCEECDNKTEEEVIDKFVNQRCDCDIYTRWICVRCEDEERKTTKKYFAERTQMEWDWIVRYDVDFGDDCEPSKTLHDQTFERASHDAFGADDDICRKLIGMRNIRTLVRSIRSLTTTQIIRDG</sequence>
<comment type="caution">
    <text evidence="2">The sequence shown here is derived from an EMBL/GenBank/DDBJ whole genome shotgun (WGS) entry which is preliminary data.</text>
</comment>
<dbReference type="PANTHER" id="PTHR37017">
    <property type="entry name" value="AB HYDROLASE-1 DOMAIN-CONTAINING PROTEIN-RELATED"/>
    <property type="match status" value="1"/>
</dbReference>
<keyword evidence="3" id="KW-1185">Reference proteome</keyword>
<accession>A0A395SFP2</accession>
<organism evidence="2 3">
    <name type="scientific">Fusarium sporotrichioides</name>
    <dbReference type="NCBI Taxonomy" id="5514"/>
    <lineage>
        <taxon>Eukaryota</taxon>
        <taxon>Fungi</taxon>
        <taxon>Dikarya</taxon>
        <taxon>Ascomycota</taxon>
        <taxon>Pezizomycotina</taxon>
        <taxon>Sordariomycetes</taxon>
        <taxon>Hypocreomycetidae</taxon>
        <taxon>Hypocreales</taxon>
        <taxon>Nectriaceae</taxon>
        <taxon>Fusarium</taxon>
    </lineage>
</organism>
<dbReference type="Gene3D" id="3.40.50.1820">
    <property type="entry name" value="alpha/beta hydrolase"/>
    <property type="match status" value="1"/>
</dbReference>
<dbReference type="InterPro" id="IPR029058">
    <property type="entry name" value="AB_hydrolase_fold"/>
</dbReference>
<keyword evidence="2" id="KW-0378">Hydrolase</keyword>
<name>A0A395SFP2_FUSSP</name>
<dbReference type="EMBL" id="PXOF01000048">
    <property type="protein sequence ID" value="RGP70902.1"/>
    <property type="molecule type" value="Genomic_DNA"/>
</dbReference>
<feature type="domain" description="AB hydrolase-1" evidence="1">
    <location>
        <begin position="10"/>
        <end position="238"/>
    </location>
</feature>
<proteinExistence type="predicted"/>
<dbReference type="PANTHER" id="PTHR37017:SF11">
    <property type="entry name" value="ESTERASE_LIPASE_THIOESTERASE DOMAIN-CONTAINING PROTEIN"/>
    <property type="match status" value="1"/>
</dbReference>
<dbReference type="SUPFAM" id="SSF53474">
    <property type="entry name" value="alpha/beta-Hydrolases"/>
    <property type="match status" value="1"/>
</dbReference>
<protein>
    <submittedName>
        <fullName evidence="2">Pyrethroid hydrolase</fullName>
    </submittedName>
</protein>
<evidence type="ECO:0000313" key="3">
    <source>
        <dbReference type="Proteomes" id="UP000266152"/>
    </source>
</evidence>
<dbReference type="GO" id="GO:0016787">
    <property type="term" value="F:hydrolase activity"/>
    <property type="evidence" value="ECO:0007669"/>
    <property type="project" value="UniProtKB-KW"/>
</dbReference>
<reference evidence="2 3" key="1">
    <citation type="journal article" date="2018" name="PLoS Pathog.">
        <title>Evolution of structural diversity of trichothecenes, a family of toxins produced by plant pathogenic and entomopathogenic fungi.</title>
        <authorList>
            <person name="Proctor R.H."/>
            <person name="McCormick S.P."/>
            <person name="Kim H.S."/>
            <person name="Cardoza R.E."/>
            <person name="Stanley A.M."/>
            <person name="Lindo L."/>
            <person name="Kelly A."/>
            <person name="Brown D.W."/>
            <person name="Lee T."/>
            <person name="Vaughan M.M."/>
            <person name="Alexander N.J."/>
            <person name="Busman M."/>
            <person name="Gutierrez S."/>
        </authorList>
    </citation>
    <scope>NUCLEOTIDE SEQUENCE [LARGE SCALE GENOMIC DNA]</scope>
    <source>
        <strain evidence="2 3">NRRL 3299</strain>
    </source>
</reference>
<dbReference type="AlphaFoldDB" id="A0A395SFP2"/>
<dbReference type="InterPro" id="IPR000073">
    <property type="entry name" value="AB_hydrolase_1"/>
</dbReference>
<gene>
    <name evidence="2" type="ORF">FSPOR_3589</name>
</gene>
<dbReference type="InterPro" id="IPR052897">
    <property type="entry name" value="Sec-Metab_Biosynth_Hydrolase"/>
</dbReference>
<dbReference type="STRING" id="5514.A0A395SFP2"/>
<evidence type="ECO:0000313" key="2">
    <source>
        <dbReference type="EMBL" id="RGP70902.1"/>
    </source>
</evidence>
<evidence type="ECO:0000259" key="1">
    <source>
        <dbReference type="Pfam" id="PF12697"/>
    </source>
</evidence>
<dbReference type="Proteomes" id="UP000266152">
    <property type="component" value="Unassembled WGS sequence"/>
</dbReference>
<dbReference type="Pfam" id="PF12697">
    <property type="entry name" value="Abhydrolase_6"/>
    <property type="match status" value="1"/>
</dbReference>